<organism evidence="3 4">
    <name type="scientific">Rhizobium meliloti</name>
    <name type="common">Ensifer meliloti</name>
    <name type="synonym">Sinorhizobium meliloti</name>
    <dbReference type="NCBI Taxonomy" id="382"/>
    <lineage>
        <taxon>Bacteria</taxon>
        <taxon>Pseudomonadati</taxon>
        <taxon>Pseudomonadota</taxon>
        <taxon>Alphaproteobacteria</taxon>
        <taxon>Hyphomicrobiales</taxon>
        <taxon>Rhizobiaceae</taxon>
        <taxon>Sinorhizobium/Ensifer group</taxon>
        <taxon>Sinorhizobium</taxon>
    </lineage>
</organism>
<dbReference type="PANTHER" id="PTHR21266">
    <property type="entry name" value="IRON-SULFUR DOMAIN CONTAINING PROTEIN"/>
    <property type="match status" value="1"/>
</dbReference>
<sequence length="304" mass="34145">MNDMSPTKCQDQVVLDLWHPLAALEEMPARTVQDTVLLEERISYVSDGEGKAAAWHSRPELPAGSRVDIDTLDGGLPIKMAYGYIWTSLGTPPAELFAIPEYAESDRRRLNAASIGVNVSAPRAIENFLDMGHFPYVHTDILGAEPHTEVKEYDVELSVERDEIVATRCRFFQPMASTASTGGADVEYIYRVPHPYCSVLYKSSPVDESRLDVIAVFLQPVDQEHVRAHMMLCVLDEENEDKVIKRFQQTIFGQDKPILENQFPKRLPLDPRAETPIRADKSAIAYRRWLSQKGVTYGVIPAAT</sequence>
<dbReference type="PANTHER" id="PTHR21266:SF60">
    <property type="entry name" value="3-KETOSTEROID-9-ALPHA-MONOOXYGENASE, OXYGENASE COMPONENT"/>
    <property type="match status" value="1"/>
</dbReference>
<dbReference type="Gene3D" id="3.90.380.10">
    <property type="entry name" value="Naphthalene 1,2-dioxygenase Alpha Subunit, Chain A, domain 1"/>
    <property type="match status" value="1"/>
</dbReference>
<reference evidence="3 4" key="1">
    <citation type="journal article" date="2013" name="Genome Biol.">
        <title>Comparative genomics of the core and accessory genomes of 48 Sinorhizobium strains comprising five genospecies.</title>
        <authorList>
            <person name="Sugawara M."/>
            <person name="Epstein B."/>
            <person name="Badgley B.D."/>
            <person name="Unno T."/>
            <person name="Xu L."/>
            <person name="Reese J."/>
            <person name="Gyaneshwar P."/>
            <person name="Denny R."/>
            <person name="Mudge J."/>
            <person name="Bharti A.K."/>
            <person name="Farmer A.D."/>
            <person name="May G.D."/>
            <person name="Woodward J.E."/>
            <person name="Medigue C."/>
            <person name="Vallenet D."/>
            <person name="Lajus A."/>
            <person name="Rouy Z."/>
            <person name="Martinez-Vaz B."/>
            <person name="Tiffin P."/>
            <person name="Young N.D."/>
            <person name="Sadowsky M.J."/>
        </authorList>
    </citation>
    <scope>NUCLEOTIDE SEQUENCE [LARGE SCALE GENOMIC DNA]</scope>
    <source>
        <strain evidence="3 4">N6B1</strain>
    </source>
</reference>
<evidence type="ECO:0000256" key="1">
    <source>
        <dbReference type="ARBA" id="ARBA00023002"/>
    </source>
</evidence>
<comment type="caution">
    <text evidence="3">The sequence shown here is derived from an EMBL/GenBank/DDBJ whole genome shotgun (WGS) entry which is preliminary data.</text>
</comment>
<accession>A0AAW9TS06</accession>
<proteinExistence type="predicted"/>
<name>A0AAW9TS06_RHIML</name>
<dbReference type="Pfam" id="PF19112">
    <property type="entry name" value="VanA_C"/>
    <property type="match status" value="1"/>
</dbReference>
<feature type="domain" description="Vanillate O-demethylase oxygenase-like C-terminal catalytic" evidence="2">
    <location>
        <begin position="118"/>
        <end position="292"/>
    </location>
</feature>
<dbReference type="AlphaFoldDB" id="A0AAW9TS06"/>
<protein>
    <submittedName>
        <fullName evidence="3">Aromatic ring-hydroxylating dioxygenase subunit alpha</fullName>
    </submittedName>
</protein>
<keyword evidence="3" id="KW-0223">Dioxygenase</keyword>
<dbReference type="SUPFAM" id="SSF55961">
    <property type="entry name" value="Bet v1-like"/>
    <property type="match status" value="1"/>
</dbReference>
<dbReference type="GO" id="GO:0051213">
    <property type="term" value="F:dioxygenase activity"/>
    <property type="evidence" value="ECO:0007669"/>
    <property type="project" value="UniProtKB-KW"/>
</dbReference>
<evidence type="ECO:0000313" key="4">
    <source>
        <dbReference type="Proteomes" id="UP000429484"/>
    </source>
</evidence>
<evidence type="ECO:0000259" key="2">
    <source>
        <dbReference type="Pfam" id="PF19112"/>
    </source>
</evidence>
<evidence type="ECO:0000313" key="3">
    <source>
        <dbReference type="EMBL" id="MQW33860.1"/>
    </source>
</evidence>
<dbReference type="InterPro" id="IPR044043">
    <property type="entry name" value="VanA_C_cat"/>
</dbReference>
<dbReference type="Proteomes" id="UP000429484">
    <property type="component" value="Unassembled WGS sequence"/>
</dbReference>
<gene>
    <name evidence="3" type="ORF">GHK53_13890</name>
</gene>
<dbReference type="EMBL" id="WISR01000131">
    <property type="protein sequence ID" value="MQW33860.1"/>
    <property type="molecule type" value="Genomic_DNA"/>
</dbReference>
<keyword evidence="1" id="KW-0560">Oxidoreductase</keyword>
<dbReference type="InterPro" id="IPR050584">
    <property type="entry name" value="Cholesterol_7-desaturase"/>
</dbReference>